<organism evidence="8 9">
    <name type="scientific">Paenibacillus cremeus</name>
    <dbReference type="NCBI Taxonomy" id="2163881"/>
    <lineage>
        <taxon>Bacteria</taxon>
        <taxon>Bacillati</taxon>
        <taxon>Bacillota</taxon>
        <taxon>Bacilli</taxon>
        <taxon>Bacillales</taxon>
        <taxon>Paenibacillaceae</taxon>
        <taxon>Paenibacillus</taxon>
    </lineage>
</organism>
<dbReference type="PANTHER" id="PTHR43649">
    <property type="entry name" value="ARABINOSE-BINDING PROTEIN-RELATED"/>
    <property type="match status" value="1"/>
</dbReference>
<keyword evidence="2 7" id="KW-0732">Signal</keyword>
<dbReference type="PANTHER" id="PTHR43649:SF33">
    <property type="entry name" value="POLYGALACTURONAN_RHAMNOGALACTURONAN-BINDING PROTEIN YTCQ"/>
    <property type="match status" value="1"/>
</dbReference>
<dbReference type="Gene3D" id="3.40.190.10">
    <property type="entry name" value="Periplasmic binding protein-like II"/>
    <property type="match status" value="2"/>
</dbReference>
<keyword evidence="3" id="KW-0472">Membrane</keyword>
<comment type="caution">
    <text evidence="8">The sequence shown here is derived from an EMBL/GenBank/DDBJ whole genome shotgun (WGS) entry which is preliminary data.</text>
</comment>
<dbReference type="SUPFAM" id="SSF53850">
    <property type="entry name" value="Periplasmic binding protein-like II"/>
    <property type="match status" value="1"/>
</dbReference>
<evidence type="ECO:0000256" key="1">
    <source>
        <dbReference type="ARBA" id="ARBA00022475"/>
    </source>
</evidence>
<dbReference type="PROSITE" id="PS51257">
    <property type="entry name" value="PROKAR_LIPOPROTEIN"/>
    <property type="match status" value="1"/>
</dbReference>
<evidence type="ECO:0000313" key="9">
    <source>
        <dbReference type="Proteomes" id="UP000317036"/>
    </source>
</evidence>
<name>A0A559KHW0_9BACL</name>
<dbReference type="Proteomes" id="UP000317036">
    <property type="component" value="Unassembled WGS sequence"/>
</dbReference>
<evidence type="ECO:0000256" key="4">
    <source>
        <dbReference type="ARBA" id="ARBA00023139"/>
    </source>
</evidence>
<evidence type="ECO:0000256" key="3">
    <source>
        <dbReference type="ARBA" id="ARBA00023136"/>
    </source>
</evidence>
<protein>
    <submittedName>
        <fullName evidence="8">Extracellular solute-binding protein</fullName>
    </submittedName>
</protein>
<keyword evidence="5" id="KW-0449">Lipoprotein</keyword>
<dbReference type="Pfam" id="PF01547">
    <property type="entry name" value="SBP_bac_1"/>
    <property type="match status" value="1"/>
</dbReference>
<dbReference type="AlphaFoldDB" id="A0A559KHW0"/>
<proteinExistence type="predicted"/>
<dbReference type="InterPro" id="IPR006059">
    <property type="entry name" value="SBP"/>
</dbReference>
<keyword evidence="9" id="KW-1185">Reference proteome</keyword>
<reference evidence="8 9" key="1">
    <citation type="submission" date="2019-07" db="EMBL/GenBank/DDBJ databases">
        <authorList>
            <person name="Kim J."/>
        </authorList>
    </citation>
    <scope>NUCLEOTIDE SEQUENCE [LARGE SCALE GENOMIC DNA]</scope>
    <source>
        <strain evidence="8 9">JC52</strain>
    </source>
</reference>
<dbReference type="InterPro" id="IPR050490">
    <property type="entry name" value="Bact_solute-bd_prot1"/>
</dbReference>
<feature type="signal peptide" evidence="7">
    <location>
        <begin position="1"/>
        <end position="24"/>
    </location>
</feature>
<dbReference type="CDD" id="cd13580">
    <property type="entry name" value="PBP2_AlgQ_like_1"/>
    <property type="match status" value="1"/>
</dbReference>
<evidence type="ECO:0000256" key="5">
    <source>
        <dbReference type="ARBA" id="ARBA00023288"/>
    </source>
</evidence>
<gene>
    <name evidence="8" type="ORF">FPZ49_00025</name>
</gene>
<keyword evidence="1" id="KW-1003">Cell membrane</keyword>
<accession>A0A559KHW0</accession>
<feature type="chain" id="PRO_5038743133" evidence="7">
    <location>
        <begin position="25"/>
        <end position="529"/>
    </location>
</feature>
<dbReference type="EMBL" id="VNJI01000001">
    <property type="protein sequence ID" value="TVY11720.1"/>
    <property type="molecule type" value="Genomic_DNA"/>
</dbReference>
<feature type="region of interest" description="Disordered" evidence="6">
    <location>
        <begin position="26"/>
        <end position="58"/>
    </location>
</feature>
<keyword evidence="4" id="KW-0564">Palmitate</keyword>
<evidence type="ECO:0000313" key="8">
    <source>
        <dbReference type="EMBL" id="TVY11720.1"/>
    </source>
</evidence>
<evidence type="ECO:0000256" key="2">
    <source>
        <dbReference type="ARBA" id="ARBA00022729"/>
    </source>
</evidence>
<feature type="compositionally biased region" description="Low complexity" evidence="6">
    <location>
        <begin position="43"/>
        <end position="56"/>
    </location>
</feature>
<dbReference type="OrthoDB" id="2496013at2"/>
<sequence length="529" mass="58037">MNTPRKSKYMLGLAGSLLVTTALAACTSSPPPAASDSKPQGNAPAASPDSAPASAPAKEEKPFVITMMNLSVLSEPPKENDPVITAVEKLTNTDLQIQWIPNGTYDEKVNATVASGQLPMVLLVSTPAPSNIKNAMKAGQFWEIGPYLKDYPNLQKAINPQVLKSTAVGGKYYTIPRARSLVGDGMIYRTDWLNKLGLKPPTTLDEMYEVIKAFAQKDPDGNGKNDTIGLAEEKSIRGFKLILAATGGGNVWEVKDGKIVPAHESKAYLDAMNWYKRLYQEKLINQDFAITERVQNIDNGNKGLFGFRMGDNDFITRHTELFKLNPSAELDTSSILKGVNGTKLLMDTGMSGSFVIPKQTVKTEADLKRILQYFDKLSTPEGQNIFEWGIEGVHYTVKNGKADRTPEQATKYASEVIQMEQAMQVADGSLSMDGTLDKYTAKYKAAKKEVAAIPNVFVENPAAAYSSPTFDQKRTQLDKIISDARVKYIMGEIDEKGWKAALDSWQKSGGDKVLEELNKEYQADPNKAK</sequence>
<evidence type="ECO:0000256" key="6">
    <source>
        <dbReference type="SAM" id="MobiDB-lite"/>
    </source>
</evidence>
<dbReference type="RefSeq" id="WP_144842302.1">
    <property type="nucleotide sequence ID" value="NZ_VNJI01000001.1"/>
</dbReference>
<evidence type="ECO:0000256" key="7">
    <source>
        <dbReference type="SAM" id="SignalP"/>
    </source>
</evidence>